<name>A0A0G3ETD1_9BURK</name>
<dbReference type="EMBL" id="CP011568">
    <property type="protein sequence ID" value="AKJ70333.1"/>
    <property type="molecule type" value="Genomic_DNA"/>
</dbReference>
<evidence type="ECO:0000259" key="5">
    <source>
        <dbReference type="Pfam" id="PF13360"/>
    </source>
</evidence>
<comment type="subunit">
    <text evidence="4">Part of the Bam complex.</text>
</comment>
<keyword evidence="1 4" id="KW-0732">Signal</keyword>
<dbReference type="STRING" id="445709.ABW99_03350"/>
<evidence type="ECO:0000313" key="6">
    <source>
        <dbReference type="EMBL" id="AKJ70333.1"/>
    </source>
</evidence>
<dbReference type="AlphaFoldDB" id="A0A0G3ETD1"/>
<dbReference type="NCBIfam" id="TIGR03300">
    <property type="entry name" value="assembly_YfgL"/>
    <property type="match status" value="1"/>
</dbReference>
<dbReference type="GO" id="GO:0051205">
    <property type="term" value="P:protein insertion into membrane"/>
    <property type="evidence" value="ECO:0007669"/>
    <property type="project" value="UniProtKB-UniRule"/>
</dbReference>
<dbReference type="PANTHER" id="PTHR34512">
    <property type="entry name" value="CELL SURFACE PROTEIN"/>
    <property type="match status" value="1"/>
</dbReference>
<dbReference type="PATRIC" id="fig|445709.3.peg.717"/>
<dbReference type="PANTHER" id="PTHR34512:SF30">
    <property type="entry name" value="OUTER MEMBRANE PROTEIN ASSEMBLY FACTOR BAMB"/>
    <property type="match status" value="1"/>
</dbReference>
<dbReference type="InterPro" id="IPR018391">
    <property type="entry name" value="PQQ_b-propeller_rpt"/>
</dbReference>
<comment type="function">
    <text evidence="4">Part of the outer membrane protein assembly complex, which is involved in assembly and insertion of beta-barrel proteins into the outer membrane.</text>
</comment>
<dbReference type="Pfam" id="PF13360">
    <property type="entry name" value="PQQ_2"/>
    <property type="match status" value="1"/>
</dbReference>
<dbReference type="KEGG" id="ptx:ABW99_03350"/>
<keyword evidence="3 4" id="KW-0998">Cell outer membrane</keyword>
<evidence type="ECO:0000256" key="4">
    <source>
        <dbReference type="HAMAP-Rule" id="MF_00923"/>
    </source>
</evidence>
<protein>
    <recommendedName>
        <fullName evidence="4">Outer membrane protein assembly factor BamB</fullName>
    </recommendedName>
</protein>
<evidence type="ECO:0000313" key="7">
    <source>
        <dbReference type="Proteomes" id="UP000036700"/>
    </source>
</evidence>
<dbReference type="InterPro" id="IPR011047">
    <property type="entry name" value="Quinoprotein_ADH-like_sf"/>
</dbReference>
<reference evidence="7" key="1">
    <citation type="submission" date="2015-06" db="EMBL/GenBank/DDBJ databases">
        <authorList>
            <person name="Lim Y.L."/>
            <person name="Ee R."/>
            <person name="Yong D."/>
            <person name="How K.Y."/>
            <person name="Yin W.F."/>
            <person name="Chan K.G."/>
        </authorList>
    </citation>
    <scope>NUCLEOTIDE SEQUENCE [LARGE SCALE GENOMIC DNA]</scope>
    <source>
        <strain evidence="7">DSM 25325</strain>
    </source>
</reference>
<dbReference type="InterPro" id="IPR002372">
    <property type="entry name" value="PQQ_rpt_dom"/>
</dbReference>
<dbReference type="HAMAP" id="MF_00923">
    <property type="entry name" value="OM_assembly_BamB"/>
    <property type="match status" value="1"/>
</dbReference>
<keyword evidence="2 4" id="KW-0472">Membrane</keyword>
<evidence type="ECO:0000256" key="1">
    <source>
        <dbReference type="ARBA" id="ARBA00022729"/>
    </source>
</evidence>
<sequence length="364" mass="38084">MLGGCGLFGSKPAHVPTPLTTFQQSLNVQQVWTASVGKAGSYYFEPLAVGDSVYAAGVSGTIIRVDAGSGKVTWTAKAGTDISAGPGSDGEVTAVGTVKGEVLAFDHTGKQIWKGNAGSEVLTAPLVGHGLVIARAINNRITAFDAQTGAVRWIFQQPNVPLTLRTGSSMIFVGDHAMVTGFPGGQLASLDLNNGSVLWGATLSLPQGVTEVERINDVTGTPTLFGRQICAVTFQGRIGCVDAITGNGLWARAFSSSAGLSQDGQIVASTNTQSQVFALDSSNGDTLWQNDKLMWRGLSAPLILGPTVVVGDDEGYLHFLSRDKGDFIARVKTDSSGIRAQPVLVGDTLVVQTRDGELFAYRPK</sequence>
<comment type="similarity">
    <text evidence="4">Belongs to the BamB family.</text>
</comment>
<dbReference type="SMART" id="SM00564">
    <property type="entry name" value="PQQ"/>
    <property type="match status" value="6"/>
</dbReference>
<keyword evidence="7" id="KW-1185">Reference proteome</keyword>
<evidence type="ECO:0000256" key="2">
    <source>
        <dbReference type="ARBA" id="ARBA00023136"/>
    </source>
</evidence>
<dbReference type="SUPFAM" id="SSF50998">
    <property type="entry name" value="Quinoprotein alcohol dehydrogenase-like"/>
    <property type="match status" value="1"/>
</dbReference>
<dbReference type="InterPro" id="IPR017687">
    <property type="entry name" value="BamB"/>
</dbReference>
<dbReference type="GO" id="GO:0043165">
    <property type="term" value="P:Gram-negative-bacterium-type cell outer membrane assembly"/>
    <property type="evidence" value="ECO:0007669"/>
    <property type="project" value="UniProtKB-UniRule"/>
</dbReference>
<gene>
    <name evidence="4" type="primary">bamB</name>
    <name evidence="6" type="ORF">ABW99_03350</name>
</gene>
<comment type="subcellular location">
    <subcellularLocation>
        <location evidence="4">Cell outer membrane</location>
    </subcellularLocation>
</comment>
<dbReference type="Gene3D" id="2.130.10.10">
    <property type="entry name" value="YVTN repeat-like/Quinoprotein amine dehydrogenase"/>
    <property type="match status" value="1"/>
</dbReference>
<dbReference type="InterPro" id="IPR015943">
    <property type="entry name" value="WD40/YVTN_repeat-like_dom_sf"/>
</dbReference>
<feature type="domain" description="Pyrrolo-quinoline quinone repeat" evidence="5">
    <location>
        <begin position="60"/>
        <end position="290"/>
    </location>
</feature>
<accession>A0A0G3ETD1</accession>
<proteinExistence type="inferred from homology"/>
<dbReference type="Proteomes" id="UP000036700">
    <property type="component" value="Chromosome"/>
</dbReference>
<evidence type="ECO:0000256" key="3">
    <source>
        <dbReference type="ARBA" id="ARBA00023237"/>
    </source>
</evidence>
<organism evidence="6 7">
    <name type="scientific">Pandoraea thiooxydans</name>
    <dbReference type="NCBI Taxonomy" id="445709"/>
    <lineage>
        <taxon>Bacteria</taxon>
        <taxon>Pseudomonadati</taxon>
        <taxon>Pseudomonadota</taxon>
        <taxon>Betaproteobacteria</taxon>
        <taxon>Burkholderiales</taxon>
        <taxon>Burkholderiaceae</taxon>
        <taxon>Pandoraea</taxon>
    </lineage>
</organism>
<dbReference type="GO" id="GO:0009279">
    <property type="term" value="C:cell outer membrane"/>
    <property type="evidence" value="ECO:0007669"/>
    <property type="project" value="UniProtKB-SubCell"/>
</dbReference>